<comment type="caution">
    <text evidence="4">The sequence shown here is derived from an EMBL/GenBank/DDBJ whole genome shotgun (WGS) entry which is preliminary data.</text>
</comment>
<keyword evidence="5" id="KW-1185">Reference proteome</keyword>
<name>H3NJS2_9LACT</name>
<dbReference type="Pfam" id="PF04397">
    <property type="entry name" value="LytTR"/>
    <property type="match status" value="1"/>
</dbReference>
<evidence type="ECO:0000256" key="1">
    <source>
        <dbReference type="PROSITE-ProRule" id="PRU00169"/>
    </source>
</evidence>
<dbReference type="PROSITE" id="PS50110">
    <property type="entry name" value="RESPONSE_REGULATORY"/>
    <property type="match status" value="1"/>
</dbReference>
<dbReference type="InterPro" id="IPR011006">
    <property type="entry name" value="CheY-like_superfamily"/>
</dbReference>
<dbReference type="InterPro" id="IPR001789">
    <property type="entry name" value="Sig_transdc_resp-reg_receiver"/>
</dbReference>
<organism evidence="4 5">
    <name type="scientific">Facklamia languida CCUG 37842</name>
    <dbReference type="NCBI Taxonomy" id="883113"/>
    <lineage>
        <taxon>Bacteria</taxon>
        <taxon>Bacillati</taxon>
        <taxon>Bacillota</taxon>
        <taxon>Bacilli</taxon>
        <taxon>Lactobacillales</taxon>
        <taxon>Aerococcaceae</taxon>
        <taxon>Facklamia</taxon>
    </lineage>
</organism>
<dbReference type="eggNOG" id="COG3279">
    <property type="taxonomic scope" value="Bacteria"/>
</dbReference>
<evidence type="ECO:0000313" key="4">
    <source>
        <dbReference type="EMBL" id="EHR36885.1"/>
    </source>
</evidence>
<feature type="domain" description="Response regulatory" evidence="2">
    <location>
        <begin position="6"/>
        <end position="120"/>
    </location>
</feature>
<feature type="domain" description="HTH LytTR-type" evidence="3">
    <location>
        <begin position="143"/>
        <end position="247"/>
    </location>
</feature>
<protein>
    <recommendedName>
        <fullName evidence="6">Response regulator</fullName>
    </recommendedName>
</protein>
<feature type="modified residue" description="4-aspartylphosphate" evidence="1">
    <location>
        <position position="57"/>
    </location>
</feature>
<dbReference type="Proteomes" id="UP000006190">
    <property type="component" value="Unassembled WGS sequence"/>
</dbReference>
<dbReference type="STRING" id="883113.HMPREF9708_01111"/>
<dbReference type="PROSITE" id="PS50930">
    <property type="entry name" value="HTH_LYTTR"/>
    <property type="match status" value="1"/>
</dbReference>
<dbReference type="SMART" id="SM00448">
    <property type="entry name" value="REC"/>
    <property type="match status" value="1"/>
</dbReference>
<dbReference type="GO" id="GO:0003677">
    <property type="term" value="F:DNA binding"/>
    <property type="evidence" value="ECO:0007669"/>
    <property type="project" value="InterPro"/>
</dbReference>
<dbReference type="RefSeq" id="WP_006309293.1">
    <property type="nucleotide sequence ID" value="NZ_JH601133.1"/>
</dbReference>
<gene>
    <name evidence="4" type="ORF">HMPREF9708_01111</name>
</gene>
<reference evidence="4 5" key="1">
    <citation type="submission" date="2012-01" db="EMBL/GenBank/DDBJ databases">
        <title>The Genome Sequence of Facklamia languida CCUG 37842.</title>
        <authorList>
            <consortium name="The Broad Institute Genome Sequencing Platform"/>
            <person name="Earl A."/>
            <person name="Ward D."/>
            <person name="Feldgarden M."/>
            <person name="Gevers D."/>
            <person name="Huys G."/>
            <person name="Young S.K."/>
            <person name="Zeng Q."/>
            <person name="Gargeya S."/>
            <person name="Fitzgerald M."/>
            <person name="Haas B."/>
            <person name="Abouelleil A."/>
            <person name="Alvarado L."/>
            <person name="Arachchi H.M."/>
            <person name="Berlin A."/>
            <person name="Chapman S.B."/>
            <person name="Gearin G."/>
            <person name="Goldberg J."/>
            <person name="Griggs A."/>
            <person name="Gujja S."/>
            <person name="Hansen M."/>
            <person name="Heiman D."/>
            <person name="Howarth C."/>
            <person name="Larimer J."/>
            <person name="Lui A."/>
            <person name="MacDonald P.J.P."/>
            <person name="McCowen C."/>
            <person name="Montmayeur A."/>
            <person name="Murphy C."/>
            <person name="Neiman D."/>
            <person name="Pearson M."/>
            <person name="Priest M."/>
            <person name="Roberts A."/>
            <person name="Saif S."/>
            <person name="Shea T."/>
            <person name="Sisk P."/>
            <person name="Stolte C."/>
            <person name="Sykes S."/>
            <person name="Wortman J."/>
            <person name="Nusbaum C."/>
            <person name="Birren B."/>
        </authorList>
    </citation>
    <scope>NUCLEOTIDE SEQUENCE [LARGE SCALE GENOMIC DNA]</scope>
    <source>
        <strain evidence="4 5">CCUG 37842</strain>
    </source>
</reference>
<dbReference type="AlphaFoldDB" id="H3NJS2"/>
<dbReference type="Gene3D" id="2.40.50.40">
    <property type="match status" value="1"/>
</dbReference>
<dbReference type="PATRIC" id="fig|883113.3.peg.1105"/>
<dbReference type="Gene3D" id="3.40.50.2300">
    <property type="match status" value="1"/>
</dbReference>
<dbReference type="InterPro" id="IPR046947">
    <property type="entry name" value="LytR-like"/>
</dbReference>
<evidence type="ECO:0008006" key="6">
    <source>
        <dbReference type="Google" id="ProtNLM"/>
    </source>
</evidence>
<dbReference type="Pfam" id="PF00072">
    <property type="entry name" value="Response_reg"/>
    <property type="match status" value="1"/>
</dbReference>
<proteinExistence type="predicted"/>
<sequence>MTKATQILLVDDEALARNELSYLLTTHREDLEIHEASSIKEALNCLISQKIDLIFLDMQLQDEQGVELLDSLSHLNQKPLVIFATAFDDYAVKAFEVQAQDYLLKPFEDERVAQVLDRALAELDKSPRKVSPKPLPSSKWVSLPIQGDDRIHVLNFAEMVVLEARQGLVEIHTPNQVFTTQKTLKDLESQLPADDFIRTHRSFILNRNHIKEIQPWFNRTYQVTLTGNIKVPVSRSYLDDFRNKIGI</sequence>
<evidence type="ECO:0000259" key="3">
    <source>
        <dbReference type="PROSITE" id="PS50930"/>
    </source>
</evidence>
<dbReference type="GO" id="GO:0000156">
    <property type="term" value="F:phosphorelay response regulator activity"/>
    <property type="evidence" value="ECO:0007669"/>
    <property type="project" value="InterPro"/>
</dbReference>
<dbReference type="HOGENOM" id="CLU_000445_14_1_9"/>
<keyword evidence="1" id="KW-0597">Phosphoprotein</keyword>
<dbReference type="Gene3D" id="2.20.25.10">
    <property type="match status" value="1"/>
</dbReference>
<dbReference type="EMBL" id="AGEG01000013">
    <property type="protein sequence ID" value="EHR36885.1"/>
    <property type="molecule type" value="Genomic_DNA"/>
</dbReference>
<dbReference type="SUPFAM" id="SSF52172">
    <property type="entry name" value="CheY-like"/>
    <property type="match status" value="1"/>
</dbReference>
<evidence type="ECO:0000313" key="5">
    <source>
        <dbReference type="Proteomes" id="UP000006190"/>
    </source>
</evidence>
<dbReference type="SMART" id="SM00850">
    <property type="entry name" value="LytTR"/>
    <property type="match status" value="1"/>
</dbReference>
<dbReference type="PANTHER" id="PTHR37299:SF1">
    <property type="entry name" value="STAGE 0 SPORULATION PROTEIN A HOMOLOG"/>
    <property type="match status" value="1"/>
</dbReference>
<evidence type="ECO:0000259" key="2">
    <source>
        <dbReference type="PROSITE" id="PS50110"/>
    </source>
</evidence>
<dbReference type="InterPro" id="IPR007492">
    <property type="entry name" value="LytTR_DNA-bd_dom"/>
</dbReference>
<accession>H3NJS2</accession>
<dbReference type="PANTHER" id="PTHR37299">
    <property type="entry name" value="TRANSCRIPTIONAL REGULATOR-RELATED"/>
    <property type="match status" value="1"/>
</dbReference>